<proteinExistence type="predicted"/>
<dbReference type="PANTHER" id="PTHR17695:SF11">
    <property type="entry name" value="SMALL SUBUNIT PROCESSOME COMPONENT 20 HOMOLOG"/>
    <property type="match status" value="1"/>
</dbReference>
<dbReference type="SUPFAM" id="SSF48371">
    <property type="entry name" value="ARM repeat"/>
    <property type="match status" value="2"/>
</dbReference>
<dbReference type="InterPro" id="IPR016024">
    <property type="entry name" value="ARM-type_fold"/>
</dbReference>
<keyword evidence="4" id="KW-1185">Reference proteome</keyword>
<dbReference type="InterPro" id="IPR057525">
    <property type="entry name" value="UTP20_C"/>
</dbReference>
<dbReference type="Pfam" id="PF07539">
    <property type="entry name" value="UTP20_N"/>
    <property type="match status" value="1"/>
</dbReference>
<dbReference type="OrthoDB" id="360653at2759"/>
<reference evidence="5" key="1">
    <citation type="submission" date="2025-08" db="UniProtKB">
        <authorList>
            <consortium name="RefSeq"/>
        </authorList>
    </citation>
    <scope>IDENTIFICATION</scope>
</reference>
<dbReference type="PANTHER" id="PTHR17695">
    <property type="entry name" value="SMALL SUBUNIT PROCESSOME COMPONENT 20 HOMOLOG"/>
    <property type="match status" value="1"/>
</dbReference>
<evidence type="ECO:0000259" key="1">
    <source>
        <dbReference type="Pfam" id="PF07539"/>
    </source>
</evidence>
<gene>
    <name evidence="5" type="primary">LOC105158674</name>
</gene>
<sequence length="2666" mass="303136">MATPSEARAVKSLNKSSGGRRFVFKTFSQRIEEIDIDVYRSLDPLKAEPSEGSSFFRDCLVEYRELNTAEDFISIYEEIFPLVQTLPQIILQKDLIVSSLLSRLKMEGRLSHEPILRLIAALSRDLLEDFIPFLQRIADSLECLLQSGADRDPEIIEQIFTSWSNIMMYLQKYLIKDVSHVLRITAKLRYYPKDYVREFMAESVSFLLRKTPVQQLKKGIAQLMGEVVDEPSDWRKSGVGALLSHVMRITSSKLHSRAETLMPLLVDGSSFLDHPNVEDAGSEAVLEVLILAFQRLYAELDPVELTFIWKCLCSKITDSVTNGKSLHLSRLLTLLISVVQNDYLRKISDYQTMVELVGLLLTMKIVDPDSEVIDKVLQLMLCIVDGLSNYKKMQALLQVSSQWVPVFDLRSERLLTFIEDLLTRDPSILNIFGTHILCAFNNLIEVSAERVLNLMMNFCEKLGGEIPSFLDGKSREKLSRIHIFFEETLRYWFGQIDEAIKGNLSPILFQQNKLAVLWGVIRCFSHFTDAETHSSLLMDLINTMDKLMMGESKFAGFPQSIWQSLIGAALRSYHKLVFSRNNTHEELAMTKFLDLAKRYKFSPQILSAVADILDSISGSFILPDKKCQFYLPEYAGGKVLDALDIFAENLCHAHKEIRLSTLRILCYYEPIYYEHSKKERAVESNTIIDVCETSHADDPHNNVLNLLRAIEETPLSISTSRRVILLISKIQMGLSAHRIAEQYLPVVLNGIIGIFHNRFSYLWNPALECLTVLIGQYSRMVWDRYVKYLEHGQLVFLTSHGQRGGGYNDSINDTGLVGRFNYDIFPLFDSTPCATVLSLLIQSLQKVPSIAESNSHQIIPLFLKFLGYNVDEITSDVAAYTLYNKGKEWKGVLKEWLSLFRLLRNPKSFHQGQFFKDVLQYRLLDQKDADIQMKVLDCLLNWRDDFLLPYSEHLKNLINTKYLREELTRWSLSTKSTDAIDVRHRAYIVPIVIQILIPKVRNLKMLGCQKNASVHHRRAVLGFLTQLDVTELPVFFWLLIKPLLSISERDDASLKSFSSLFSSPKDEFDISYILKHFTTDIVKALSWKKRYGFLHVVEDILAVFGESHLNPFLDLLMSCVVRILASCTSSGGSTNSRGLSSVQNCSSFDLDVADHNEVEDEIKEKMAVKQSKDLRSLCLKIIYLVLSKYEDHDFGSAYWDLFFASIRPLIANFKQEGASSEKPSSLFHCFLAMSKSYKLVPLLHREENLVPDIFSMLTVPSASESILSSVLKFAKNLLKLDSELDNEDTTVKKMLLPHLDVLICSLHGIFTNGNDSKRHLAKSPGKREFTIFNLLSKYVKEPSAAKLFADILLPLLAKKHQNSDTCIDVLQIIQQVVPVLGSGISKTILNSIAPLLISAGMAVRISICDVLDAIAANDSSLLTLAKILRELNATSEMEMGGFDYDKILSAYQKVNVQFFYTITEEHALPILAQSIHDMSSEELILRQSAYRLLLSFIEFSAEILNRSPKSDLIWSDVSIQHIVHNFFVKHMGNAMDKEGAVKKVWIDLLRQMVLKLPKVANLDSYRALCSDDAEQDFFNNIVHLQKHRRARALSRFRNIVISGSLSEVITNKVFVPLLFSMLFDVQDGKDEHIRSGCIDALASISGCMKWNQYNALLMRCFRDLTLKPDKQKLLLRLICSILDQFHFSESSLVQKDKKVSACASLCKNLLPKIQKLLSSDSDNVNVNISLVALKLLKLLPSEIMELQLPTIIHRISNFLKNRLESVRDEARSALAACLKELGLEYLQFIVKVLKSTLKRGYELHVLGYTLNFMLTKFLMNPICGKLDYCLEELLSVVENDILGDVSEEKEVEKIASKMKETRKQKSYETLKLIAQSITFKTQALKLLSPVTAHLHKQLTQKMKLKLETMLSSIAAGIECNPSVNQTDLFIFTNCLIKDGINDETSEHENSCGSTNSELDRDDERVKTIHVERLVNVDRRFSHLITAFALGVLQNFMKTLKLNREDEQLLSLLDPFVSLLGQCLSSKYESVIIAALRCLAPLVRLPLPSLQSQADSIKNSLLVIAQGSVNASSQLTESCIKLLTALLRSTRVTLSADQLHMLIQFPMFVDFAKNPSFAALSLLKAIVNRKLVVPEIYDIVQIVAELMVQSQLEPIRKKCSQILLQFLLGYHLSEKRLQQHLDFLLANLRYEHPTGREATLEMLHAIILKFPRNIIDAQSQTMFVHLVVSLANDDDSKVRSMTAAAIKCLIGHVNSHSLHSILEYSLSWYLGGNQNLWSAAAQVLGLLVEVMRKSFEKNLDRVLPVLRNILQSALSAVTSIQQNSSDEAVAPFWKEAYYSLVLLEKLLCQFHILFFDRELEDIWETICEFLLHPHLWLRNISNRILSVYFAAVTTACRDKKVSMGTFFLMKPSILFLAAVSLCCQLKVQLIDDAAGVIIMQNLVFSICGLHSLLVEVEFMDVPKFWSNLERGEQERFLKAFGALDPRKGKMILASFTSDASGQHNQHQHPFISYLLQRMGKITFQMDDNQIKIVFNCFKSISPKLLGCYGISSPIGDDDLHNYAYLLLLPLYRVVEGYTGKVVSDDLKQLAQEVSESIRDIIGMQNFVQVYSQIRKNLKGKRDKRKQQEKIMAVVNPTRNAKRKLRIAAKHRAHKKRKIMTMKMGRWM</sequence>
<feature type="domain" description="U3 small nucleolar RNA-associated protein 20" evidence="2">
    <location>
        <begin position="1720"/>
        <end position="1934"/>
    </location>
</feature>
<evidence type="ECO:0000313" key="4">
    <source>
        <dbReference type="Proteomes" id="UP000504604"/>
    </source>
</evidence>
<protein>
    <submittedName>
        <fullName evidence="5">Small subunit processome component 20 homolog</fullName>
    </submittedName>
</protein>
<evidence type="ECO:0000259" key="3">
    <source>
        <dbReference type="Pfam" id="PF23099"/>
    </source>
</evidence>
<evidence type="ECO:0000313" key="5">
    <source>
        <dbReference type="RefSeq" id="XP_020547941.1"/>
    </source>
</evidence>
<dbReference type="GeneID" id="105158674"/>
<accession>A0A8M8UVR1</accession>
<dbReference type="InterPro" id="IPR052575">
    <property type="entry name" value="SSU_processome_comp_20"/>
</dbReference>
<evidence type="ECO:0000259" key="2">
    <source>
        <dbReference type="Pfam" id="PF20416"/>
    </source>
</evidence>
<dbReference type="GO" id="GO:0032040">
    <property type="term" value="C:small-subunit processome"/>
    <property type="evidence" value="ECO:0007669"/>
    <property type="project" value="TreeGrafter"/>
</dbReference>
<feature type="domain" description="U3 small nucleolar RNA-associated protein 20 N-terminal" evidence="1">
    <location>
        <begin position="890"/>
        <end position="1516"/>
    </location>
</feature>
<dbReference type="Gene3D" id="1.25.10.10">
    <property type="entry name" value="Leucine-rich Repeat Variant"/>
    <property type="match status" value="3"/>
</dbReference>
<name>A0A8M8UVR1_SESIN</name>
<dbReference type="InterPro" id="IPR046523">
    <property type="entry name" value="UTP20_dom"/>
</dbReference>
<dbReference type="KEGG" id="sind:105158674"/>
<dbReference type="GO" id="GO:0030686">
    <property type="term" value="C:90S preribosome"/>
    <property type="evidence" value="ECO:0007669"/>
    <property type="project" value="TreeGrafter"/>
</dbReference>
<dbReference type="Pfam" id="PF23099">
    <property type="entry name" value="UTP20_C"/>
    <property type="match status" value="1"/>
</dbReference>
<dbReference type="RefSeq" id="XP_020547941.1">
    <property type="nucleotide sequence ID" value="XM_020692282.1"/>
</dbReference>
<dbReference type="Pfam" id="PF20416">
    <property type="entry name" value="UTP20"/>
    <property type="match status" value="1"/>
</dbReference>
<dbReference type="Proteomes" id="UP000504604">
    <property type="component" value="Linkage group LG3"/>
</dbReference>
<organism evidence="4 5">
    <name type="scientific">Sesamum indicum</name>
    <name type="common">Oriental sesame</name>
    <name type="synonym">Sesamum orientale</name>
    <dbReference type="NCBI Taxonomy" id="4182"/>
    <lineage>
        <taxon>Eukaryota</taxon>
        <taxon>Viridiplantae</taxon>
        <taxon>Streptophyta</taxon>
        <taxon>Embryophyta</taxon>
        <taxon>Tracheophyta</taxon>
        <taxon>Spermatophyta</taxon>
        <taxon>Magnoliopsida</taxon>
        <taxon>eudicotyledons</taxon>
        <taxon>Gunneridae</taxon>
        <taxon>Pentapetalae</taxon>
        <taxon>asterids</taxon>
        <taxon>lamiids</taxon>
        <taxon>Lamiales</taxon>
        <taxon>Pedaliaceae</taxon>
        <taxon>Sesamum</taxon>
    </lineage>
</organism>
<dbReference type="InterPro" id="IPR011430">
    <property type="entry name" value="UTP20_N"/>
</dbReference>
<feature type="domain" description="U3 small nucleolar RNA-associated protein 20 C-terminal" evidence="3">
    <location>
        <begin position="2565"/>
        <end position="2658"/>
    </location>
</feature>
<dbReference type="InterPro" id="IPR011989">
    <property type="entry name" value="ARM-like"/>
</dbReference>